<feature type="compositionally biased region" description="Polar residues" evidence="1">
    <location>
        <begin position="121"/>
        <end position="139"/>
    </location>
</feature>
<evidence type="ECO:0000256" key="1">
    <source>
        <dbReference type="SAM" id="MobiDB-lite"/>
    </source>
</evidence>
<reference evidence="2 3" key="2">
    <citation type="submission" date="2018-11" db="EMBL/GenBank/DDBJ databases">
        <authorList>
            <consortium name="Pathogen Informatics"/>
        </authorList>
    </citation>
    <scope>NUCLEOTIDE SEQUENCE [LARGE SCALE GENOMIC DNA]</scope>
</reference>
<feature type="region of interest" description="Disordered" evidence="1">
    <location>
        <begin position="118"/>
        <end position="154"/>
    </location>
</feature>
<dbReference type="EMBL" id="UYRT01003108">
    <property type="protein sequence ID" value="VDK32656.1"/>
    <property type="molecule type" value="Genomic_DNA"/>
</dbReference>
<dbReference type="Proteomes" id="UP000271098">
    <property type="component" value="Unassembled WGS sequence"/>
</dbReference>
<reference evidence="4" key="1">
    <citation type="submission" date="2016-06" db="UniProtKB">
        <authorList>
            <consortium name="WormBaseParasite"/>
        </authorList>
    </citation>
    <scope>IDENTIFICATION</scope>
</reference>
<proteinExistence type="predicted"/>
<keyword evidence="3" id="KW-1185">Reference proteome</keyword>
<evidence type="ECO:0000313" key="3">
    <source>
        <dbReference type="Proteomes" id="UP000271098"/>
    </source>
</evidence>
<feature type="compositionally biased region" description="Low complexity" evidence="1">
    <location>
        <begin position="176"/>
        <end position="193"/>
    </location>
</feature>
<protein>
    <submittedName>
        <fullName evidence="2 4">Uncharacterized protein</fullName>
    </submittedName>
</protein>
<dbReference type="OrthoDB" id="5878044at2759"/>
<accession>A0A183D0D7</accession>
<dbReference type="WBParaSite" id="GPUH_0000218301-mRNA-1">
    <property type="protein sequence ID" value="GPUH_0000218301-mRNA-1"/>
    <property type="gene ID" value="GPUH_0000218301"/>
</dbReference>
<feature type="compositionally biased region" description="Low complexity" evidence="1">
    <location>
        <begin position="142"/>
        <end position="154"/>
    </location>
</feature>
<organism evidence="4">
    <name type="scientific">Gongylonema pulchrum</name>
    <dbReference type="NCBI Taxonomy" id="637853"/>
    <lineage>
        <taxon>Eukaryota</taxon>
        <taxon>Metazoa</taxon>
        <taxon>Ecdysozoa</taxon>
        <taxon>Nematoda</taxon>
        <taxon>Chromadorea</taxon>
        <taxon>Rhabditida</taxon>
        <taxon>Spirurina</taxon>
        <taxon>Spiruromorpha</taxon>
        <taxon>Spiruroidea</taxon>
        <taxon>Gongylonematidae</taxon>
        <taxon>Gongylonema</taxon>
    </lineage>
</organism>
<dbReference type="AlphaFoldDB" id="A0A183D0D7"/>
<gene>
    <name evidence="2" type="ORF">GPUH_LOCUS2178</name>
</gene>
<evidence type="ECO:0000313" key="4">
    <source>
        <dbReference type="WBParaSite" id="GPUH_0000218301-mRNA-1"/>
    </source>
</evidence>
<evidence type="ECO:0000313" key="2">
    <source>
        <dbReference type="EMBL" id="VDK32656.1"/>
    </source>
</evidence>
<sequence length="275" mass="30284">MKGSNEAIVAKVARPIPQPIDRRSGSRLLCDTFTFRRLRRQPDQCMDSFAEARQLSVKSESAGALFASFPCASPEDFGATQCELMIVGHTIEGQPIYALESSRSFERIQAFRNSLRRMTGVSPQQRHAQSSGQPTSLRESQSETAVAAATAARSETSREIAREIVARAVEDKRLKQLASSDSSSSQASTSGTGKAKRKSVVPEDEESEKISDSAVAAQAGAIQRFSTPLGWKQMGSWLKAAEEKSDWNRLKLLLSQCAQVLYIVFYQRKTGRDKM</sequence>
<name>A0A183D0D7_9BILA</name>
<feature type="region of interest" description="Disordered" evidence="1">
    <location>
        <begin position="175"/>
        <end position="213"/>
    </location>
</feature>